<dbReference type="eggNOG" id="ENOG502RQA7">
    <property type="taxonomic scope" value="Eukaryota"/>
</dbReference>
<evidence type="ECO:0000313" key="1">
    <source>
        <dbReference type="EMBL" id="EGW31018.1"/>
    </source>
</evidence>
<dbReference type="OrthoDB" id="4024333at2759"/>
<dbReference type="RefSeq" id="XP_007377051.1">
    <property type="nucleotide sequence ID" value="XM_007376989.1"/>
</dbReference>
<name>G3AS59_SPAPN</name>
<dbReference type="EMBL" id="GL996504">
    <property type="protein sequence ID" value="EGW31018.1"/>
    <property type="molecule type" value="Genomic_DNA"/>
</dbReference>
<keyword evidence="2" id="KW-1185">Reference proteome</keyword>
<dbReference type="KEGG" id="spaa:SPAPADRAFT_141978"/>
<organism evidence="2">
    <name type="scientific">Spathaspora passalidarum (strain NRRL Y-27907 / 11-Y1)</name>
    <dbReference type="NCBI Taxonomy" id="619300"/>
    <lineage>
        <taxon>Eukaryota</taxon>
        <taxon>Fungi</taxon>
        <taxon>Dikarya</taxon>
        <taxon>Ascomycota</taxon>
        <taxon>Saccharomycotina</taxon>
        <taxon>Pichiomycetes</taxon>
        <taxon>Debaryomycetaceae</taxon>
        <taxon>Spathaspora</taxon>
    </lineage>
</organism>
<dbReference type="HOGENOM" id="CLU_170514_0_0_1"/>
<dbReference type="InParanoid" id="G3AS59"/>
<reference evidence="1 2" key="1">
    <citation type="journal article" date="2011" name="Proc. Natl. Acad. Sci. U.S.A.">
        <title>Comparative genomics of xylose-fermenting fungi for enhanced biofuel production.</title>
        <authorList>
            <person name="Wohlbach D.J."/>
            <person name="Kuo A."/>
            <person name="Sato T.K."/>
            <person name="Potts K.M."/>
            <person name="Salamov A.A."/>
            <person name="LaButti K.M."/>
            <person name="Sun H."/>
            <person name="Clum A."/>
            <person name="Pangilinan J.L."/>
            <person name="Lindquist E.A."/>
            <person name="Lucas S."/>
            <person name="Lapidus A."/>
            <person name="Jin M."/>
            <person name="Gunawan C."/>
            <person name="Balan V."/>
            <person name="Dale B.E."/>
            <person name="Jeffries T.W."/>
            <person name="Zinkel R."/>
            <person name="Barry K.W."/>
            <person name="Grigoriev I.V."/>
            <person name="Gasch A.P."/>
        </authorList>
    </citation>
    <scope>NUCLEOTIDE SEQUENCE [LARGE SCALE GENOMIC DNA]</scope>
    <source>
        <strain evidence="2">NRRL Y-27907 / 11-Y1</strain>
    </source>
</reference>
<proteinExistence type="predicted"/>
<dbReference type="AlphaFoldDB" id="G3AS59"/>
<accession>G3AS59</accession>
<protein>
    <submittedName>
        <fullName evidence="1">Uncharacterized protein</fullName>
    </submittedName>
</protein>
<sequence>MRSLPPPRITRARRWKRIKRAIKNLFLQGYISDFSVFHRSTQPNYTISKIHKSRFSSRLKKQSQMGIIQTANIGLQVAGYLGKLAANLSFARFQEVQQTTE</sequence>
<dbReference type="OMA" id="WMRIKRA"/>
<dbReference type="Proteomes" id="UP000000709">
    <property type="component" value="Unassembled WGS sequence"/>
</dbReference>
<evidence type="ECO:0000313" key="2">
    <source>
        <dbReference type="Proteomes" id="UP000000709"/>
    </source>
</evidence>
<gene>
    <name evidence="1" type="ORF">SPAPADRAFT_141978</name>
</gene>
<dbReference type="GeneID" id="18870412"/>